<comment type="caution">
    <text evidence="1">The sequence shown here is derived from an EMBL/GenBank/DDBJ whole genome shotgun (WGS) entry which is preliminary data.</text>
</comment>
<evidence type="ECO:0000313" key="2">
    <source>
        <dbReference type="Proteomes" id="UP000249081"/>
    </source>
</evidence>
<dbReference type="AlphaFoldDB" id="A0A2W4WUG7"/>
<reference evidence="2" key="1">
    <citation type="submission" date="2018-04" db="EMBL/GenBank/DDBJ databases">
        <authorList>
            <person name="Cornet L."/>
        </authorList>
    </citation>
    <scope>NUCLEOTIDE SEQUENCE [LARGE SCALE GENOMIC DNA]</scope>
</reference>
<protein>
    <submittedName>
        <fullName evidence="1">Uncharacterized protein</fullName>
    </submittedName>
</protein>
<organism evidence="1 2">
    <name type="scientific">Shackletoniella antarctica</name>
    <dbReference type="NCBI Taxonomy" id="268115"/>
    <lineage>
        <taxon>Bacteria</taxon>
        <taxon>Bacillati</taxon>
        <taxon>Cyanobacteriota</taxon>
        <taxon>Cyanophyceae</taxon>
        <taxon>Oculatellales</taxon>
        <taxon>Oculatellaceae</taxon>
        <taxon>Shackletoniella</taxon>
    </lineage>
</organism>
<dbReference type="EMBL" id="QBMN01000004">
    <property type="protein sequence ID" value="PZO45539.1"/>
    <property type="molecule type" value="Genomic_DNA"/>
</dbReference>
<name>A0A2W4WUG7_9CYAN</name>
<proteinExistence type="predicted"/>
<reference evidence="1 2" key="2">
    <citation type="submission" date="2018-06" db="EMBL/GenBank/DDBJ databases">
        <title>Metagenomic assembly of (sub)arctic Cyanobacteria and their associated microbiome from non-axenic cultures.</title>
        <authorList>
            <person name="Baurain D."/>
        </authorList>
    </citation>
    <scope>NUCLEOTIDE SEQUENCE [LARGE SCALE GENOMIC DNA]</scope>
    <source>
        <strain evidence="1">ULC041bin1</strain>
    </source>
</reference>
<evidence type="ECO:0000313" key="1">
    <source>
        <dbReference type="EMBL" id="PZO45539.1"/>
    </source>
</evidence>
<dbReference type="Proteomes" id="UP000249081">
    <property type="component" value="Unassembled WGS sequence"/>
</dbReference>
<accession>A0A2W4WUG7</accession>
<sequence length="94" mass="10182">MPLPTHSTLADLPQLYPAPRTAVLLTGIDATHIALLTHWGSAAEFTDLAQVPQIALAIADDEAETLSLITDTHLYETIKVITPKTKPYGNYGKE</sequence>
<gene>
    <name evidence="1" type="ORF">DCF17_01000</name>
</gene>